<organism evidence="1 2">
    <name type="scientific">Hygrophoropsis aurantiaca</name>
    <dbReference type="NCBI Taxonomy" id="72124"/>
    <lineage>
        <taxon>Eukaryota</taxon>
        <taxon>Fungi</taxon>
        <taxon>Dikarya</taxon>
        <taxon>Basidiomycota</taxon>
        <taxon>Agaricomycotina</taxon>
        <taxon>Agaricomycetes</taxon>
        <taxon>Agaricomycetidae</taxon>
        <taxon>Boletales</taxon>
        <taxon>Coniophorineae</taxon>
        <taxon>Hygrophoropsidaceae</taxon>
        <taxon>Hygrophoropsis</taxon>
    </lineage>
</organism>
<proteinExistence type="predicted"/>
<comment type="caution">
    <text evidence="1">The sequence shown here is derived from an EMBL/GenBank/DDBJ whole genome shotgun (WGS) entry which is preliminary data.</text>
</comment>
<dbReference type="Proteomes" id="UP000790377">
    <property type="component" value="Unassembled WGS sequence"/>
</dbReference>
<keyword evidence="2" id="KW-1185">Reference proteome</keyword>
<evidence type="ECO:0000313" key="2">
    <source>
        <dbReference type="Proteomes" id="UP000790377"/>
    </source>
</evidence>
<evidence type="ECO:0000313" key="1">
    <source>
        <dbReference type="EMBL" id="KAH7902757.1"/>
    </source>
</evidence>
<accession>A0ACB7ZPK7</accession>
<feature type="non-terminal residue" evidence="1">
    <location>
        <position position="1"/>
    </location>
</feature>
<sequence>RLDGLAHGVAHAVRRKVTFNKKYIQGVAEDHSPMFIPRTGTVLAEAERAAEEARWLAVATTGSEDMEEEESKSNTMTIEAPRASDAHSEAHILGVSSSSSPPIAATWECRICDGGTCGGRRARELSAQSGPIHRGQQEGTRSRTLIDGVQCRVMAFADKYCSAWRAKLALTGPGAWEAELWPLLDGDIRSYVDAEVLDCQNARAARNLERGVISDGNGNVTMGDEGEMSNPTLTTTSEDRRRGTGETRWILSWIWTTVPLTEGLL</sequence>
<gene>
    <name evidence="1" type="ORF">BJ138DRAFT_1108265</name>
</gene>
<protein>
    <submittedName>
        <fullName evidence="1">Uncharacterized protein</fullName>
    </submittedName>
</protein>
<reference evidence="1" key="1">
    <citation type="journal article" date="2021" name="New Phytol.">
        <title>Evolutionary innovations through gain and loss of genes in the ectomycorrhizal Boletales.</title>
        <authorList>
            <person name="Wu G."/>
            <person name="Miyauchi S."/>
            <person name="Morin E."/>
            <person name="Kuo A."/>
            <person name="Drula E."/>
            <person name="Varga T."/>
            <person name="Kohler A."/>
            <person name="Feng B."/>
            <person name="Cao Y."/>
            <person name="Lipzen A."/>
            <person name="Daum C."/>
            <person name="Hundley H."/>
            <person name="Pangilinan J."/>
            <person name="Johnson J."/>
            <person name="Barry K."/>
            <person name="LaButti K."/>
            <person name="Ng V."/>
            <person name="Ahrendt S."/>
            <person name="Min B."/>
            <person name="Choi I.G."/>
            <person name="Park H."/>
            <person name="Plett J.M."/>
            <person name="Magnuson J."/>
            <person name="Spatafora J.W."/>
            <person name="Nagy L.G."/>
            <person name="Henrissat B."/>
            <person name="Grigoriev I.V."/>
            <person name="Yang Z.L."/>
            <person name="Xu J."/>
            <person name="Martin F.M."/>
        </authorList>
    </citation>
    <scope>NUCLEOTIDE SEQUENCE</scope>
    <source>
        <strain evidence="1">ATCC 28755</strain>
    </source>
</reference>
<dbReference type="EMBL" id="MU269579">
    <property type="protein sequence ID" value="KAH7902757.1"/>
    <property type="molecule type" value="Genomic_DNA"/>
</dbReference>
<name>A0ACB7ZPK7_9AGAM</name>